<dbReference type="RefSeq" id="WP_345588412.1">
    <property type="nucleotide sequence ID" value="NZ_BAABJG010000015.1"/>
</dbReference>
<dbReference type="SMART" id="SM00448">
    <property type="entry name" value="REC"/>
    <property type="match status" value="1"/>
</dbReference>
<keyword evidence="4" id="KW-0597">Phosphoprotein</keyword>
<dbReference type="InterPro" id="IPR009057">
    <property type="entry name" value="Homeodomain-like_sf"/>
</dbReference>
<name>A0ABW3UQU6_9BACL</name>
<keyword evidence="1" id="KW-0805">Transcription regulation</keyword>
<dbReference type="SMART" id="SM00342">
    <property type="entry name" value="HTH_ARAC"/>
    <property type="match status" value="1"/>
</dbReference>
<dbReference type="InterPro" id="IPR001789">
    <property type="entry name" value="Sig_transdc_resp-reg_receiver"/>
</dbReference>
<dbReference type="Gene3D" id="1.10.10.60">
    <property type="entry name" value="Homeodomain-like"/>
    <property type="match status" value="2"/>
</dbReference>
<keyword evidence="3" id="KW-0804">Transcription</keyword>
<keyword evidence="8" id="KW-1185">Reference proteome</keyword>
<dbReference type="CDD" id="cd17536">
    <property type="entry name" value="REC_YesN-like"/>
    <property type="match status" value="1"/>
</dbReference>
<protein>
    <submittedName>
        <fullName evidence="7">Response regulator</fullName>
    </submittedName>
</protein>
<keyword evidence="2" id="KW-0238">DNA-binding</keyword>
<dbReference type="InterPro" id="IPR018062">
    <property type="entry name" value="HTH_AraC-typ_CS"/>
</dbReference>
<proteinExistence type="predicted"/>
<accession>A0ABW3UQU6</accession>
<evidence type="ECO:0000256" key="1">
    <source>
        <dbReference type="ARBA" id="ARBA00023015"/>
    </source>
</evidence>
<feature type="domain" description="HTH araC/xylS-type" evidence="5">
    <location>
        <begin position="398"/>
        <end position="496"/>
    </location>
</feature>
<evidence type="ECO:0000313" key="8">
    <source>
        <dbReference type="Proteomes" id="UP001597180"/>
    </source>
</evidence>
<gene>
    <name evidence="7" type="ORF">ACFQ4B_21460</name>
</gene>
<feature type="modified residue" description="4-aspartylphosphate" evidence="4">
    <location>
        <position position="55"/>
    </location>
</feature>
<dbReference type="PANTHER" id="PTHR43280:SF28">
    <property type="entry name" value="HTH-TYPE TRANSCRIPTIONAL ACTIVATOR RHAS"/>
    <property type="match status" value="1"/>
</dbReference>
<evidence type="ECO:0000259" key="5">
    <source>
        <dbReference type="PROSITE" id="PS01124"/>
    </source>
</evidence>
<dbReference type="Proteomes" id="UP001597180">
    <property type="component" value="Unassembled WGS sequence"/>
</dbReference>
<dbReference type="InterPro" id="IPR020449">
    <property type="entry name" value="Tscrpt_reg_AraC-type_HTH"/>
</dbReference>
<reference evidence="8" key="1">
    <citation type="journal article" date="2019" name="Int. J. Syst. Evol. Microbiol.">
        <title>The Global Catalogue of Microorganisms (GCM) 10K type strain sequencing project: providing services to taxonomists for standard genome sequencing and annotation.</title>
        <authorList>
            <consortium name="The Broad Institute Genomics Platform"/>
            <consortium name="The Broad Institute Genome Sequencing Center for Infectious Disease"/>
            <person name="Wu L."/>
            <person name="Ma J."/>
        </authorList>
    </citation>
    <scope>NUCLEOTIDE SEQUENCE [LARGE SCALE GENOMIC DNA]</scope>
    <source>
        <strain evidence="8">CCUG 53270</strain>
    </source>
</reference>
<dbReference type="PROSITE" id="PS50110">
    <property type="entry name" value="RESPONSE_REGULATORY"/>
    <property type="match status" value="1"/>
</dbReference>
<dbReference type="Pfam" id="PF12833">
    <property type="entry name" value="HTH_18"/>
    <property type="match status" value="1"/>
</dbReference>
<feature type="domain" description="Response regulatory" evidence="6">
    <location>
        <begin position="3"/>
        <end position="120"/>
    </location>
</feature>
<evidence type="ECO:0000256" key="4">
    <source>
        <dbReference type="PROSITE-ProRule" id="PRU00169"/>
    </source>
</evidence>
<dbReference type="PANTHER" id="PTHR43280">
    <property type="entry name" value="ARAC-FAMILY TRANSCRIPTIONAL REGULATOR"/>
    <property type="match status" value="1"/>
</dbReference>
<organism evidence="7 8">
    <name type="scientific">Paenibacillus vulneris</name>
    <dbReference type="NCBI Taxonomy" id="1133364"/>
    <lineage>
        <taxon>Bacteria</taxon>
        <taxon>Bacillati</taxon>
        <taxon>Bacillota</taxon>
        <taxon>Bacilli</taxon>
        <taxon>Bacillales</taxon>
        <taxon>Paenibacillaceae</taxon>
        <taxon>Paenibacillus</taxon>
    </lineage>
</organism>
<dbReference type="InterPro" id="IPR018060">
    <property type="entry name" value="HTH_AraC"/>
</dbReference>
<dbReference type="SUPFAM" id="SSF46689">
    <property type="entry name" value="Homeodomain-like"/>
    <property type="match status" value="2"/>
</dbReference>
<dbReference type="InterPro" id="IPR011006">
    <property type="entry name" value="CheY-like_superfamily"/>
</dbReference>
<evidence type="ECO:0000256" key="3">
    <source>
        <dbReference type="ARBA" id="ARBA00023163"/>
    </source>
</evidence>
<dbReference type="PRINTS" id="PR00032">
    <property type="entry name" value="HTHARAC"/>
</dbReference>
<evidence type="ECO:0000259" key="6">
    <source>
        <dbReference type="PROSITE" id="PS50110"/>
    </source>
</evidence>
<dbReference type="PROSITE" id="PS00041">
    <property type="entry name" value="HTH_ARAC_FAMILY_1"/>
    <property type="match status" value="1"/>
</dbReference>
<dbReference type="Pfam" id="PF00072">
    <property type="entry name" value="Response_reg"/>
    <property type="match status" value="1"/>
</dbReference>
<comment type="caution">
    <text evidence="7">The sequence shown here is derived from an EMBL/GenBank/DDBJ whole genome shotgun (WGS) entry which is preliminary data.</text>
</comment>
<dbReference type="Gene3D" id="3.40.50.2300">
    <property type="match status" value="1"/>
</dbReference>
<sequence length="501" mass="58128">MWKVLLVEDETRVRRLIKEIIDWEKLGFVIAGEAANGIEALEVMREESPHFILCDIMMPLMDGIEFLRKARLQGFEGPFVMLTCMNEFELARQALEYGATSYILKLSLNVDTIREMLEKVSRELSKAAIPARQVSYRDFELLYQFTWRQIQGIDEADPERRVLLQRISASGFTHADLCIVLHGTDGISEEDLTRFGLIQSIETLVIHKFRIHGCTTFFSWVPRSELIVAQAPEEDGAMAYSVVWASSVPISELESTWRSMIRLIERSWYKSRKSRIAYSKTDSIIQQPGISSQTLWNMEREILQAFERRDKINCIRQLNVMFDEMKKNHASMAIVVETAERLDNRFAAISGYGKVQTDDWLSAANHEELRDVLEDRIDDWITKWIKTTTLPSAHPEINRIVDYIQSHYDTEITLKSMAEHVTLDEHYLSGLFSKKMGCTLIHYLHKVRIDQARFYLLQSTLTVGEIAERVGFANAAYFVKIFKRWTEQTPSEFRKSHMSNE</sequence>
<dbReference type="PROSITE" id="PS01124">
    <property type="entry name" value="HTH_ARAC_FAMILY_2"/>
    <property type="match status" value="1"/>
</dbReference>
<dbReference type="SUPFAM" id="SSF52172">
    <property type="entry name" value="CheY-like"/>
    <property type="match status" value="1"/>
</dbReference>
<evidence type="ECO:0000313" key="7">
    <source>
        <dbReference type="EMBL" id="MFD1222689.1"/>
    </source>
</evidence>
<evidence type="ECO:0000256" key="2">
    <source>
        <dbReference type="ARBA" id="ARBA00023125"/>
    </source>
</evidence>
<dbReference type="EMBL" id="JBHTLU010000031">
    <property type="protein sequence ID" value="MFD1222689.1"/>
    <property type="molecule type" value="Genomic_DNA"/>
</dbReference>